<keyword evidence="3" id="KW-1185">Reference proteome</keyword>
<gene>
    <name evidence="2" type="ORF">PROH_04125</name>
</gene>
<keyword evidence="2" id="KW-0012">Acyltransferase</keyword>
<accession>A0A0M2PZC7</accession>
<dbReference type="Proteomes" id="UP000034681">
    <property type="component" value="Unassembled WGS sequence"/>
</dbReference>
<dbReference type="STRING" id="317619.GCA_000332315_04108"/>
<proteinExistence type="predicted"/>
<dbReference type="EMBL" id="AJTX02000002">
    <property type="protein sequence ID" value="KKJ01505.1"/>
    <property type="molecule type" value="Genomic_DNA"/>
</dbReference>
<protein>
    <submittedName>
        <fullName evidence="2">Glycerol acyltransferase</fullName>
    </submittedName>
</protein>
<dbReference type="SMART" id="SM00563">
    <property type="entry name" value="PlsC"/>
    <property type="match status" value="1"/>
</dbReference>
<name>A0A0M2PZC7_PROHO</name>
<keyword evidence="2" id="KW-0808">Transferase</keyword>
<evidence type="ECO:0000313" key="2">
    <source>
        <dbReference type="EMBL" id="KKJ01505.1"/>
    </source>
</evidence>
<feature type="domain" description="Phospholipid/glycerol acyltransferase" evidence="1">
    <location>
        <begin position="72"/>
        <end position="217"/>
    </location>
</feature>
<dbReference type="InterPro" id="IPR002123">
    <property type="entry name" value="Plipid/glycerol_acylTrfase"/>
</dbReference>
<evidence type="ECO:0000313" key="3">
    <source>
        <dbReference type="Proteomes" id="UP000034681"/>
    </source>
</evidence>
<comment type="caution">
    <text evidence="2">The sequence shown here is derived from an EMBL/GenBank/DDBJ whole genome shotgun (WGS) entry which is preliminary data.</text>
</comment>
<reference evidence="2" key="1">
    <citation type="submission" date="2012-04" db="EMBL/GenBank/DDBJ databases">
        <authorList>
            <person name="Borisov I.G."/>
            <person name="Ivanikova N.V."/>
            <person name="Pinevich A.V."/>
        </authorList>
    </citation>
    <scope>NUCLEOTIDE SEQUENCE [LARGE SCALE GENOMIC DNA]</scope>
    <source>
        <strain evidence="2">CALU 1027</strain>
    </source>
</reference>
<dbReference type="AlphaFoldDB" id="A0A0M2PZC7"/>
<sequence length="482" mass="54045">MVQITQRLAPPLATLPPRFHGGLLRLAQAALPLLLRLRLRPWLPAGISAITVHNALTLAHLYHQFQRGEGRFMVAFRHGEVDDPLCVAHLFSRTLPRVARSAGIPLTPPFHVHGLYDRGMTLWGGRWLGWFLSHLGAIAIHRGKRRDLEGIRTARLYGRSGQFPLAIAPEGATNGHSGRVSPLEPGAAQLGFWCAEDLAKGGTPQPVWILPLGIQYRYPHPPWRRIDRLLARLEQDCGLVPTLPIAPGFPDGENWPDRLWPRLLALGDHLLGQVETFYGRCYPQIFTPLVPDRHLPLATQLEKRLHHWQDGALRVAEQHFDLKSEGTIIDRCRRLEEAGWQQIYRSDLPPLDQLNPVDRGLGDWLAQESALHLHHMRLVESFVAVTADYIPQDPSPERFAEMALLLLDGVERLKGRKMPARPRLGWREAVLTLGDPINVSDRLPDYLSHRTAAKAAIAQLTTDLQQSLEALLPGSSPAGYKD</sequence>
<dbReference type="GO" id="GO:0016746">
    <property type="term" value="F:acyltransferase activity"/>
    <property type="evidence" value="ECO:0007669"/>
    <property type="project" value="UniProtKB-KW"/>
</dbReference>
<evidence type="ECO:0000259" key="1">
    <source>
        <dbReference type="SMART" id="SM00563"/>
    </source>
</evidence>
<dbReference type="eggNOG" id="COG0204">
    <property type="taxonomic scope" value="Bacteria"/>
</dbReference>
<dbReference type="SUPFAM" id="SSF69593">
    <property type="entry name" value="Glycerol-3-phosphate (1)-acyltransferase"/>
    <property type="match status" value="1"/>
</dbReference>
<dbReference type="OrthoDB" id="524611at2"/>
<dbReference type="RefSeq" id="WP_017714250.1">
    <property type="nucleotide sequence ID" value="NZ_KB235941.1"/>
</dbReference>
<organism evidence="2 3">
    <name type="scientific">Prochlorothrix hollandica PCC 9006 = CALU 1027</name>
    <dbReference type="NCBI Taxonomy" id="317619"/>
    <lineage>
        <taxon>Bacteria</taxon>
        <taxon>Bacillati</taxon>
        <taxon>Cyanobacteriota</taxon>
        <taxon>Cyanophyceae</taxon>
        <taxon>Prochlorotrichales</taxon>
        <taxon>Prochlorotrichaceae</taxon>
        <taxon>Prochlorothrix</taxon>
    </lineage>
</organism>